<comment type="caution">
    <text evidence="2">The sequence shown here is derived from an EMBL/GenBank/DDBJ whole genome shotgun (WGS) entry which is preliminary data.</text>
</comment>
<evidence type="ECO:0000313" key="2">
    <source>
        <dbReference type="EMBL" id="NMC63889.1"/>
    </source>
</evidence>
<dbReference type="AlphaFoldDB" id="A0A7X9FTB5"/>
<evidence type="ECO:0000313" key="3">
    <source>
        <dbReference type="Proteomes" id="UP000524246"/>
    </source>
</evidence>
<accession>A0A7X9FTB5</accession>
<dbReference type="Proteomes" id="UP000524246">
    <property type="component" value="Unassembled WGS sequence"/>
</dbReference>
<feature type="compositionally biased region" description="Polar residues" evidence="1">
    <location>
        <begin position="1"/>
        <end position="11"/>
    </location>
</feature>
<feature type="compositionally biased region" description="Basic and acidic residues" evidence="1">
    <location>
        <begin position="15"/>
        <end position="32"/>
    </location>
</feature>
<sequence length="97" mass="10978">MTINFVSTSDAFENPEEKRSEIPMNDLNKDLSSDVPMNSRHTLNRNTGLKSQFSNSMISESLISPLSTKDFDIEDCERSGGAFPISLNLYRLPHRKI</sequence>
<evidence type="ECO:0000256" key="1">
    <source>
        <dbReference type="SAM" id="MobiDB-lite"/>
    </source>
</evidence>
<feature type="non-terminal residue" evidence="2">
    <location>
        <position position="97"/>
    </location>
</feature>
<proteinExistence type="predicted"/>
<feature type="compositionally biased region" description="Polar residues" evidence="1">
    <location>
        <begin position="35"/>
        <end position="47"/>
    </location>
</feature>
<reference evidence="2 3" key="1">
    <citation type="journal article" date="2020" name="Biotechnol. Biofuels">
        <title>New insights from the biogas microbiome by comprehensive genome-resolved metagenomics of nearly 1600 species originating from multiple anaerobic digesters.</title>
        <authorList>
            <person name="Campanaro S."/>
            <person name="Treu L."/>
            <person name="Rodriguez-R L.M."/>
            <person name="Kovalovszki A."/>
            <person name="Ziels R.M."/>
            <person name="Maus I."/>
            <person name="Zhu X."/>
            <person name="Kougias P.G."/>
            <person name="Basile A."/>
            <person name="Luo G."/>
            <person name="Schluter A."/>
            <person name="Konstantinidis K.T."/>
            <person name="Angelidaki I."/>
        </authorList>
    </citation>
    <scope>NUCLEOTIDE SEQUENCE [LARGE SCALE GENOMIC DNA]</scope>
    <source>
        <strain evidence="2">AS27yjCOA_65</strain>
    </source>
</reference>
<protein>
    <submittedName>
        <fullName evidence="2">Uncharacterized protein</fullName>
    </submittedName>
</protein>
<feature type="region of interest" description="Disordered" evidence="1">
    <location>
        <begin position="1"/>
        <end position="47"/>
    </location>
</feature>
<name>A0A7X9FTB5_9DELT</name>
<dbReference type="EMBL" id="JAAZON010000548">
    <property type="protein sequence ID" value="NMC63889.1"/>
    <property type="molecule type" value="Genomic_DNA"/>
</dbReference>
<organism evidence="2 3">
    <name type="scientific">SAR324 cluster bacterium</name>
    <dbReference type="NCBI Taxonomy" id="2024889"/>
    <lineage>
        <taxon>Bacteria</taxon>
        <taxon>Deltaproteobacteria</taxon>
        <taxon>SAR324 cluster</taxon>
    </lineage>
</organism>
<gene>
    <name evidence="2" type="ORF">GYA55_12065</name>
</gene>